<dbReference type="EMBL" id="CCAZ020000001">
    <property type="protein sequence ID" value="CEG08410.1"/>
    <property type="molecule type" value="Genomic_DNA"/>
</dbReference>
<name>A0A090MLX4_AFIFE</name>
<comment type="caution">
    <text evidence="1">The sequence shown here is derived from an EMBL/GenBank/DDBJ whole genome shotgun (WGS) entry which is preliminary data.</text>
</comment>
<protein>
    <submittedName>
        <fullName evidence="1">Bacteriophage N4 receptor, outer membrane subunit</fullName>
    </submittedName>
</protein>
<dbReference type="AlphaFoldDB" id="A0A090MLX4"/>
<dbReference type="SUPFAM" id="SSF48452">
    <property type="entry name" value="TPR-like"/>
    <property type="match status" value="1"/>
</dbReference>
<organism evidence="1 2">
    <name type="scientific">Afipia felis</name>
    <name type="common">Cat scratch disease bacillus</name>
    <dbReference type="NCBI Taxonomy" id="1035"/>
    <lineage>
        <taxon>Bacteria</taxon>
        <taxon>Pseudomonadati</taxon>
        <taxon>Pseudomonadota</taxon>
        <taxon>Alphaproteobacteria</taxon>
        <taxon>Hyphomicrobiales</taxon>
        <taxon>Nitrobacteraceae</taxon>
        <taxon>Afipia</taxon>
    </lineage>
</organism>
<dbReference type="PANTHER" id="PTHR44809:SF1">
    <property type="entry name" value="PROTEIN O-MANNOSYL-TRANSFERASE TMTC1"/>
    <property type="match status" value="1"/>
</dbReference>
<keyword evidence="1" id="KW-0675">Receptor</keyword>
<evidence type="ECO:0000313" key="2">
    <source>
        <dbReference type="Proteomes" id="UP000035762"/>
    </source>
</evidence>
<proteinExistence type="predicted"/>
<dbReference type="InterPro" id="IPR052943">
    <property type="entry name" value="TMTC_O-mannosyl-trnsfr"/>
</dbReference>
<dbReference type="STRING" id="1035.BN961_01825"/>
<dbReference type="Gene3D" id="1.25.40.10">
    <property type="entry name" value="Tetratricopeptide repeat domain"/>
    <property type="match status" value="1"/>
</dbReference>
<dbReference type="InterPro" id="IPR011990">
    <property type="entry name" value="TPR-like_helical_dom_sf"/>
</dbReference>
<reference evidence="1 2" key="1">
    <citation type="journal article" date="2014" name="Genome Announc.">
        <title>Genome Sequence of Afipia felis Strain 76713, Isolated in Hospital Water Using an Amoeba Co-Culture Procedure.</title>
        <authorList>
            <person name="Benamar S."/>
            <person name="La Scola B."/>
            <person name="Croce O."/>
        </authorList>
    </citation>
    <scope>NUCLEOTIDE SEQUENCE [LARGE SCALE GENOMIC DNA]</scope>
    <source>
        <strain evidence="1 2">76713</strain>
    </source>
</reference>
<sequence>MQEAEAEYRAALRLSPQYATAAINLADLYRQRGRDSEGEIVLHAALVSSPRDAALHQALGLTLIRLKRPEGALNELHQATELEPYQPRYTYVYAVALHSSGQYEEAMTVLKNALHNHPKDRQILQALVSFSRGAGDAAAALSYAKKLATVGPPDQDLATLIQELRRSTQPRAP</sequence>
<accession>A0A090MLX4</accession>
<evidence type="ECO:0000313" key="1">
    <source>
        <dbReference type="EMBL" id="CEG08410.1"/>
    </source>
</evidence>
<gene>
    <name evidence="1" type="ORF">BN961_01825</name>
</gene>
<dbReference type="PANTHER" id="PTHR44809">
    <property type="match status" value="1"/>
</dbReference>
<keyword evidence="2" id="KW-1185">Reference proteome</keyword>
<dbReference type="Pfam" id="PF14559">
    <property type="entry name" value="TPR_19"/>
    <property type="match status" value="2"/>
</dbReference>
<dbReference type="Proteomes" id="UP000035762">
    <property type="component" value="Unassembled WGS sequence"/>
</dbReference>